<dbReference type="STRING" id="88036.D8RZA5"/>
<dbReference type="HOGENOM" id="CLU_112218_2_1_1"/>
<dbReference type="EMBL" id="GL377595">
    <property type="protein sequence ID" value="EFJ22576.1"/>
    <property type="molecule type" value="Genomic_DNA"/>
</dbReference>
<evidence type="ECO:0000313" key="3">
    <source>
        <dbReference type="EMBL" id="EFJ11642.1"/>
    </source>
</evidence>
<dbReference type="PROSITE" id="PS50842">
    <property type="entry name" value="EXPANSIN_EG45"/>
    <property type="match status" value="1"/>
</dbReference>
<dbReference type="Gramene" id="EFJ11642">
    <property type="protein sequence ID" value="EFJ11642"/>
    <property type="gene ID" value="SELMODRAFT_28725"/>
</dbReference>
<dbReference type="OMA" id="DMYTIKC"/>
<gene>
    <name evidence="3" type="ORF">SELMODRAFT_28725</name>
    <name evidence="4" type="ORF">SELMODRAFT_28726</name>
    <name evidence="5" type="ORF">SELMODRAFT_38740</name>
</gene>
<dbReference type="AlphaFoldDB" id="D8RZA5"/>
<keyword evidence="1" id="KW-0732">Signal</keyword>
<keyword evidence="6" id="KW-1185">Reference proteome</keyword>
<evidence type="ECO:0000313" key="4">
    <source>
        <dbReference type="EMBL" id="EFJ11643.1"/>
    </source>
</evidence>
<dbReference type="InterPro" id="IPR009009">
    <property type="entry name" value="RlpA-like_DPBB"/>
</dbReference>
<dbReference type="OrthoDB" id="406505at2759"/>
<feature type="signal peptide" evidence="1">
    <location>
        <begin position="1"/>
        <end position="19"/>
    </location>
</feature>
<dbReference type="SMART" id="SM00837">
    <property type="entry name" value="DPBB_1"/>
    <property type="match status" value="1"/>
</dbReference>
<evidence type="ECO:0000256" key="1">
    <source>
        <dbReference type="SAM" id="SignalP"/>
    </source>
</evidence>
<dbReference type="EMBL" id="GL377645">
    <property type="protein sequence ID" value="EFJ11642.1"/>
    <property type="molecule type" value="Genomic_DNA"/>
</dbReference>
<dbReference type="InterPro" id="IPR007112">
    <property type="entry name" value="Expansin/allergen_DPBB_dom"/>
</dbReference>
<dbReference type="Gramene" id="EFJ11643">
    <property type="protein sequence ID" value="EFJ11643"/>
    <property type="gene ID" value="SELMODRAFT_28726"/>
</dbReference>
<feature type="non-terminal residue" evidence="5">
    <location>
        <position position="1"/>
    </location>
</feature>
<organism evidence="6">
    <name type="scientific">Selaginella moellendorffii</name>
    <name type="common">Spikemoss</name>
    <dbReference type="NCBI Taxonomy" id="88036"/>
    <lineage>
        <taxon>Eukaryota</taxon>
        <taxon>Viridiplantae</taxon>
        <taxon>Streptophyta</taxon>
        <taxon>Embryophyta</taxon>
        <taxon>Tracheophyta</taxon>
        <taxon>Lycopodiopsida</taxon>
        <taxon>Selaginellales</taxon>
        <taxon>Selaginellaceae</taxon>
        <taxon>Selaginella</taxon>
    </lineage>
</organism>
<evidence type="ECO:0000313" key="6">
    <source>
        <dbReference type="Proteomes" id="UP000001514"/>
    </source>
</evidence>
<feature type="chain" id="PRO_5010829974" description="Expansin-like EG45 domain-containing protein" evidence="1">
    <location>
        <begin position="20"/>
        <end position="128"/>
    </location>
</feature>
<feature type="domain" description="Expansin-like EG45" evidence="2">
    <location>
        <begin position="22"/>
        <end position="128"/>
    </location>
</feature>
<dbReference type="PANTHER" id="PTHR47295:SF14">
    <property type="entry name" value="OS06G0688300 PROTEIN"/>
    <property type="match status" value="1"/>
</dbReference>
<dbReference type="EMBL" id="GL377645">
    <property type="protein sequence ID" value="EFJ11643.1"/>
    <property type="molecule type" value="Genomic_DNA"/>
</dbReference>
<proteinExistence type="predicted"/>
<evidence type="ECO:0000313" key="5">
    <source>
        <dbReference type="EMBL" id="EFJ22576.1"/>
    </source>
</evidence>
<dbReference type="InParanoid" id="D8RZA5"/>
<protein>
    <recommendedName>
        <fullName evidence="2">Expansin-like EG45 domain-containing protein</fullName>
    </recommendedName>
</protein>
<dbReference type="SUPFAM" id="SSF50685">
    <property type="entry name" value="Barwin-like endoglucanases"/>
    <property type="match status" value="1"/>
</dbReference>
<dbReference type="Pfam" id="PF03330">
    <property type="entry name" value="DPBB_1"/>
    <property type="match status" value="1"/>
</dbReference>
<name>D8RZA5_SELML</name>
<evidence type="ECO:0000259" key="2">
    <source>
        <dbReference type="PROSITE" id="PS50842"/>
    </source>
</evidence>
<dbReference type="Gene3D" id="2.40.40.10">
    <property type="entry name" value="RlpA-like domain"/>
    <property type="match status" value="1"/>
</dbReference>
<dbReference type="GO" id="GO:0048046">
    <property type="term" value="C:apoplast"/>
    <property type="evidence" value="ECO:0007669"/>
    <property type="project" value="InterPro"/>
</dbReference>
<feature type="non-terminal residue" evidence="5">
    <location>
        <position position="128"/>
    </location>
</feature>
<dbReference type="KEGG" id="smo:SELMODRAFT_28725"/>
<reference evidence="5 6" key="1">
    <citation type="journal article" date="2011" name="Science">
        <title>The Selaginella genome identifies genetic changes associated with the evolution of vascular plants.</title>
        <authorList>
            <person name="Banks J.A."/>
            <person name="Nishiyama T."/>
            <person name="Hasebe M."/>
            <person name="Bowman J.L."/>
            <person name="Gribskov M."/>
            <person name="dePamphilis C."/>
            <person name="Albert V.A."/>
            <person name="Aono N."/>
            <person name="Aoyama T."/>
            <person name="Ambrose B.A."/>
            <person name="Ashton N.W."/>
            <person name="Axtell M.J."/>
            <person name="Barker E."/>
            <person name="Barker M.S."/>
            <person name="Bennetzen J.L."/>
            <person name="Bonawitz N.D."/>
            <person name="Chapple C."/>
            <person name="Cheng C."/>
            <person name="Correa L.G."/>
            <person name="Dacre M."/>
            <person name="DeBarry J."/>
            <person name="Dreyer I."/>
            <person name="Elias M."/>
            <person name="Engstrom E.M."/>
            <person name="Estelle M."/>
            <person name="Feng L."/>
            <person name="Finet C."/>
            <person name="Floyd S.K."/>
            <person name="Frommer W.B."/>
            <person name="Fujita T."/>
            <person name="Gramzow L."/>
            <person name="Gutensohn M."/>
            <person name="Harholt J."/>
            <person name="Hattori M."/>
            <person name="Heyl A."/>
            <person name="Hirai T."/>
            <person name="Hiwatashi Y."/>
            <person name="Ishikawa M."/>
            <person name="Iwata M."/>
            <person name="Karol K.G."/>
            <person name="Koehler B."/>
            <person name="Kolukisaoglu U."/>
            <person name="Kubo M."/>
            <person name="Kurata T."/>
            <person name="Lalonde S."/>
            <person name="Li K."/>
            <person name="Li Y."/>
            <person name="Litt A."/>
            <person name="Lyons E."/>
            <person name="Manning G."/>
            <person name="Maruyama T."/>
            <person name="Michael T.P."/>
            <person name="Mikami K."/>
            <person name="Miyazaki S."/>
            <person name="Morinaga S."/>
            <person name="Murata T."/>
            <person name="Mueller-Roeber B."/>
            <person name="Nelson D.R."/>
            <person name="Obara M."/>
            <person name="Oguri Y."/>
            <person name="Olmstead R.G."/>
            <person name="Onodera N."/>
            <person name="Petersen B.L."/>
            <person name="Pils B."/>
            <person name="Prigge M."/>
            <person name="Rensing S.A."/>
            <person name="Riano-Pachon D.M."/>
            <person name="Roberts A.W."/>
            <person name="Sato Y."/>
            <person name="Scheller H.V."/>
            <person name="Schulz B."/>
            <person name="Schulz C."/>
            <person name="Shakirov E.V."/>
            <person name="Shibagaki N."/>
            <person name="Shinohara N."/>
            <person name="Shippen D.E."/>
            <person name="Soerensen I."/>
            <person name="Sotooka R."/>
            <person name="Sugimoto N."/>
            <person name="Sugita M."/>
            <person name="Sumikawa N."/>
            <person name="Tanurdzic M."/>
            <person name="Theissen G."/>
            <person name="Ulvskov P."/>
            <person name="Wakazuki S."/>
            <person name="Weng J.K."/>
            <person name="Willats W.W."/>
            <person name="Wipf D."/>
            <person name="Wolf P.G."/>
            <person name="Yang L."/>
            <person name="Zimmer A.D."/>
            <person name="Zhu Q."/>
            <person name="Mitros T."/>
            <person name="Hellsten U."/>
            <person name="Loque D."/>
            <person name="Otillar R."/>
            <person name="Salamov A."/>
            <person name="Schmutz J."/>
            <person name="Shapiro H."/>
            <person name="Lindquist E."/>
            <person name="Lucas S."/>
            <person name="Rokhsar D."/>
            <person name="Grigoriev I.V."/>
        </authorList>
    </citation>
    <scope>NUCLEOTIDE SEQUENCE [LARGE SCALE GENOMIC DNA]</scope>
</reference>
<dbReference type="eggNOG" id="ENOG502S1DA">
    <property type="taxonomic scope" value="Eukaryota"/>
</dbReference>
<dbReference type="CDD" id="cd22269">
    <property type="entry name" value="DPBB_EG45-like"/>
    <property type="match status" value="1"/>
</dbReference>
<dbReference type="KEGG" id="smo:SELMODRAFT_28726"/>
<dbReference type="KEGG" id="smo:SELMODRAFT_38740"/>
<dbReference type="InterPro" id="IPR036908">
    <property type="entry name" value="RlpA-like_sf"/>
</dbReference>
<dbReference type="InterPro" id="IPR044206">
    <property type="entry name" value="EGC1/2"/>
</dbReference>
<dbReference type="Gramene" id="EFJ22576">
    <property type="protein sequence ID" value="EFJ22576"/>
    <property type="gene ID" value="SELMODRAFT_38740"/>
</dbReference>
<dbReference type="Proteomes" id="UP000001514">
    <property type="component" value="Unassembled WGS sequence"/>
</dbReference>
<dbReference type="GO" id="GO:0009627">
    <property type="term" value="P:systemic acquired resistance"/>
    <property type="evidence" value="ECO:0007669"/>
    <property type="project" value="InterPro"/>
</dbReference>
<accession>D8RZA5</accession>
<sequence>AAVLPVVLVLGMILHVAMAAQGTATYYDSPYTPNACADNNLPADHMFAAGSAAIYMGGSGCGDMYTIKCVRQNNQGPYGCTNNPGPYTIKIVDYCPEGCNGTFDLPHELFQKMADPNAGNIIVEYQKI</sequence>
<dbReference type="PANTHER" id="PTHR47295">
    <property type="entry name" value="EG45-LIKE DOMAIN CONTAINING PROTEIN 1-RELATED"/>
    <property type="match status" value="1"/>
</dbReference>